<feature type="transmembrane region" description="Helical" evidence="5">
    <location>
        <begin position="240"/>
        <end position="257"/>
    </location>
</feature>
<keyword evidence="5" id="KW-0472">Membrane</keyword>
<feature type="domain" description="Rab effector MyRIP/Melanophilin" evidence="6">
    <location>
        <begin position="183"/>
        <end position="224"/>
    </location>
</feature>
<comment type="caution">
    <text evidence="7">The sequence shown here is derived from an EMBL/GenBank/DDBJ whole genome shotgun (WGS) entry which is preliminary data.</text>
</comment>
<keyword evidence="5" id="KW-1133">Transmembrane helix</keyword>
<dbReference type="PANTHER" id="PTHR14555:SF1">
    <property type="entry name" value="MELANOPHILIN"/>
    <property type="match status" value="1"/>
</dbReference>
<dbReference type="PANTHER" id="PTHR14555">
    <property type="entry name" value="MYELIN-ASSOCIATED OLIGODENDROCYTIC BASIC PROTEIN MOBP -RELATED"/>
    <property type="match status" value="1"/>
</dbReference>
<dbReference type="GO" id="GO:0008270">
    <property type="term" value="F:zinc ion binding"/>
    <property type="evidence" value="ECO:0007669"/>
    <property type="project" value="UniProtKB-KW"/>
</dbReference>
<evidence type="ECO:0000256" key="2">
    <source>
        <dbReference type="ARBA" id="ARBA00022833"/>
    </source>
</evidence>
<feature type="region of interest" description="Disordered" evidence="4">
    <location>
        <begin position="1"/>
        <end position="43"/>
    </location>
</feature>
<keyword evidence="5" id="KW-0812">Transmembrane</keyword>
<evidence type="ECO:0000259" key="6">
    <source>
        <dbReference type="Pfam" id="PF04698"/>
    </source>
</evidence>
<evidence type="ECO:0000256" key="3">
    <source>
        <dbReference type="SAM" id="Coils"/>
    </source>
</evidence>
<evidence type="ECO:0000313" key="7">
    <source>
        <dbReference type="EMBL" id="KAF0026036.1"/>
    </source>
</evidence>
<keyword evidence="1" id="KW-0863">Zinc-finger</keyword>
<sequence>MADLSQSWTTQRQTQTEHERQHAVCQTAKNSHGTSSSDELEEITDLSRHISTVETILSRLEQQVTATNDQWGGVDLEEQQLRQKLHEMTNDISDHSLTSDEDESSTPHSSQGVPAWRSPEGDARPSRLPIRPTSRTSTVDSILEEEQPQETDSQKTNHMTESVERKGHPPEEASQANFRGSTALLVELEGQVAQAAANVQNAESEVSYIENRIAALNVAGMPVDRRKVLSRLITARCRPVVLLFLFAFGGFFVSVSVNDVTAYNRSINPIKA</sequence>
<dbReference type="Proteomes" id="UP000438429">
    <property type="component" value="Unassembled WGS sequence"/>
</dbReference>
<dbReference type="GO" id="GO:0017022">
    <property type="term" value="F:myosin binding"/>
    <property type="evidence" value="ECO:0007669"/>
    <property type="project" value="TreeGrafter"/>
</dbReference>
<name>A0A6A4RTN4_SCOMX</name>
<dbReference type="EMBL" id="VEVO01000019">
    <property type="protein sequence ID" value="KAF0026036.1"/>
    <property type="molecule type" value="Genomic_DNA"/>
</dbReference>
<feature type="compositionally biased region" description="Polar residues" evidence="4">
    <location>
        <begin position="150"/>
        <end position="160"/>
    </location>
</feature>
<organism evidence="7 8">
    <name type="scientific">Scophthalmus maximus</name>
    <name type="common">Turbot</name>
    <name type="synonym">Psetta maxima</name>
    <dbReference type="NCBI Taxonomy" id="52904"/>
    <lineage>
        <taxon>Eukaryota</taxon>
        <taxon>Metazoa</taxon>
        <taxon>Chordata</taxon>
        <taxon>Craniata</taxon>
        <taxon>Vertebrata</taxon>
        <taxon>Euteleostomi</taxon>
        <taxon>Actinopterygii</taxon>
        <taxon>Neopterygii</taxon>
        <taxon>Teleostei</taxon>
        <taxon>Neoteleostei</taxon>
        <taxon>Acanthomorphata</taxon>
        <taxon>Carangaria</taxon>
        <taxon>Pleuronectiformes</taxon>
        <taxon>Pleuronectoidei</taxon>
        <taxon>Scophthalmidae</taxon>
        <taxon>Scophthalmus</taxon>
    </lineage>
</organism>
<feature type="compositionally biased region" description="Polar residues" evidence="4">
    <location>
        <begin position="27"/>
        <end position="37"/>
    </location>
</feature>
<feature type="coiled-coil region" evidence="3">
    <location>
        <begin position="185"/>
        <end position="219"/>
    </location>
</feature>
<feature type="region of interest" description="Disordered" evidence="4">
    <location>
        <begin position="94"/>
        <end position="175"/>
    </location>
</feature>
<accession>A0A6A4RTN4</accession>
<dbReference type="AlphaFoldDB" id="A0A6A4RTN4"/>
<dbReference type="InterPro" id="IPR051745">
    <property type="entry name" value="Intracell_Transport_Effector"/>
</dbReference>
<evidence type="ECO:0000256" key="4">
    <source>
        <dbReference type="SAM" id="MobiDB-lite"/>
    </source>
</evidence>
<keyword evidence="3" id="KW-0175">Coiled coil</keyword>
<keyword evidence="1" id="KW-0479">Metal-binding</keyword>
<evidence type="ECO:0000256" key="1">
    <source>
        <dbReference type="ARBA" id="ARBA00022771"/>
    </source>
</evidence>
<reference evidence="7 8" key="1">
    <citation type="submission" date="2019-06" db="EMBL/GenBank/DDBJ databases">
        <title>Draft genomes of female and male turbot (Scophthalmus maximus).</title>
        <authorList>
            <person name="Xu H."/>
            <person name="Xu X.-W."/>
            <person name="Shao C."/>
            <person name="Chen S."/>
        </authorList>
    </citation>
    <scope>NUCLEOTIDE SEQUENCE [LARGE SCALE GENOMIC DNA]</scope>
    <source>
        <strain evidence="7">Ysfricsl-2016a</strain>
        <tissue evidence="7">Blood</tissue>
    </source>
</reference>
<dbReference type="Pfam" id="PF04698">
    <property type="entry name" value="Rab_eff_C"/>
    <property type="match status" value="1"/>
</dbReference>
<protein>
    <recommendedName>
        <fullName evidence="6">Rab effector MyRIP/Melanophilin domain-containing protein</fullName>
    </recommendedName>
</protein>
<dbReference type="GO" id="GO:0003779">
    <property type="term" value="F:actin binding"/>
    <property type="evidence" value="ECO:0007669"/>
    <property type="project" value="TreeGrafter"/>
</dbReference>
<feature type="compositionally biased region" description="Low complexity" evidence="4">
    <location>
        <begin position="1"/>
        <end position="14"/>
    </location>
</feature>
<dbReference type="GO" id="GO:0030864">
    <property type="term" value="C:cortical actin cytoskeleton"/>
    <property type="evidence" value="ECO:0007669"/>
    <property type="project" value="TreeGrafter"/>
</dbReference>
<feature type="compositionally biased region" description="Basic and acidic residues" evidence="4">
    <location>
        <begin position="161"/>
        <end position="171"/>
    </location>
</feature>
<evidence type="ECO:0000256" key="5">
    <source>
        <dbReference type="SAM" id="Phobius"/>
    </source>
</evidence>
<dbReference type="InterPro" id="IPR006788">
    <property type="entry name" value="Myrip/Melanophilin"/>
</dbReference>
<proteinExistence type="predicted"/>
<evidence type="ECO:0000313" key="8">
    <source>
        <dbReference type="Proteomes" id="UP000438429"/>
    </source>
</evidence>
<gene>
    <name evidence="7" type="ORF">F2P81_020773</name>
</gene>
<keyword evidence="2" id="KW-0862">Zinc</keyword>